<gene>
    <name evidence="1" type="ORF">EOE66_17625</name>
</gene>
<protein>
    <submittedName>
        <fullName evidence="1">SAM-dependent methyltransferase</fullName>
    </submittedName>
</protein>
<evidence type="ECO:0000313" key="1">
    <source>
        <dbReference type="EMBL" id="RVU44482.1"/>
    </source>
</evidence>
<dbReference type="Proteomes" id="UP000285575">
    <property type="component" value="Unassembled WGS sequence"/>
</dbReference>
<evidence type="ECO:0000313" key="2">
    <source>
        <dbReference type="Proteomes" id="UP000285575"/>
    </source>
</evidence>
<dbReference type="InterPro" id="IPR019410">
    <property type="entry name" value="Methyltransf_16"/>
</dbReference>
<dbReference type="Gene3D" id="3.40.50.150">
    <property type="entry name" value="Vaccinia Virus protein VP39"/>
    <property type="match status" value="1"/>
</dbReference>
<organism evidence="1 2">
    <name type="scientific">Rubrivivax rivuli</name>
    <dbReference type="NCBI Taxonomy" id="1862385"/>
    <lineage>
        <taxon>Bacteria</taxon>
        <taxon>Pseudomonadati</taxon>
        <taxon>Pseudomonadota</taxon>
        <taxon>Betaproteobacteria</taxon>
        <taxon>Burkholderiales</taxon>
        <taxon>Sphaerotilaceae</taxon>
        <taxon>Rubrivivax</taxon>
    </lineage>
</organism>
<dbReference type="GO" id="GO:0008168">
    <property type="term" value="F:methyltransferase activity"/>
    <property type="evidence" value="ECO:0007669"/>
    <property type="project" value="UniProtKB-KW"/>
</dbReference>
<keyword evidence="1" id="KW-0489">Methyltransferase</keyword>
<dbReference type="PANTHER" id="PTHR14614">
    <property type="entry name" value="HEPATOCELLULAR CARCINOMA-ASSOCIATED ANTIGEN"/>
    <property type="match status" value="1"/>
</dbReference>
<dbReference type="SUPFAM" id="SSF53335">
    <property type="entry name" value="S-adenosyl-L-methionine-dependent methyltransferases"/>
    <property type="match status" value="1"/>
</dbReference>
<comment type="caution">
    <text evidence="1">The sequence shown here is derived from an EMBL/GenBank/DDBJ whole genome shotgun (WGS) entry which is preliminary data.</text>
</comment>
<reference evidence="1 2" key="1">
    <citation type="submission" date="2019-01" db="EMBL/GenBank/DDBJ databases">
        <authorList>
            <person name="Chen W.-M."/>
        </authorList>
    </citation>
    <scope>NUCLEOTIDE SEQUENCE [LARGE SCALE GENOMIC DNA]</scope>
    <source>
        <strain evidence="1 2">KYPY4</strain>
    </source>
</reference>
<keyword evidence="1" id="KW-0808">Transferase</keyword>
<sequence length="229" mass="24286">MPGYRTQQGRIAITGAADLHIRCLLDRQQFSDPQGAAEALGISSAAWPLFGLVWPSALHLAACLALHPLQPGQRVLEIGCGLALASLVAHRRGMDVTASDKHPLAAAFLAHNLRLNALPPMAYRHGEWALPARAGPLDGARWTGAVHGRYGLLVASDVLYEREAGVLLAGFIGRHALPAAEVWVVDPDRGNRGPLQRGLAALGFAAVAEEKLGVPGGGYKGRLLRFTRA</sequence>
<dbReference type="OrthoDB" id="264333at2"/>
<dbReference type="RefSeq" id="WP_128230027.1">
    <property type="nucleotide sequence ID" value="NZ_SACR01000005.1"/>
</dbReference>
<name>A0A437RCI8_9BURK</name>
<dbReference type="InterPro" id="IPR029063">
    <property type="entry name" value="SAM-dependent_MTases_sf"/>
</dbReference>
<dbReference type="GO" id="GO:0032259">
    <property type="term" value="P:methylation"/>
    <property type="evidence" value="ECO:0007669"/>
    <property type="project" value="UniProtKB-KW"/>
</dbReference>
<dbReference type="EMBL" id="SACR01000005">
    <property type="protein sequence ID" value="RVU44482.1"/>
    <property type="molecule type" value="Genomic_DNA"/>
</dbReference>
<dbReference type="AlphaFoldDB" id="A0A437RCI8"/>
<proteinExistence type="predicted"/>
<keyword evidence="2" id="KW-1185">Reference proteome</keyword>
<accession>A0A437RCI8</accession>